<dbReference type="EMBL" id="SACL01000008">
    <property type="protein sequence ID" value="RVT92031.1"/>
    <property type="molecule type" value="Genomic_DNA"/>
</dbReference>
<comment type="caution">
    <text evidence="3">The sequence shown here is derived from an EMBL/GenBank/DDBJ whole genome shotgun (WGS) entry which is preliminary data.</text>
</comment>
<evidence type="ECO:0000313" key="3">
    <source>
        <dbReference type="EMBL" id="RVT92031.1"/>
    </source>
</evidence>
<feature type="region of interest" description="Disordered" evidence="1">
    <location>
        <begin position="179"/>
        <end position="217"/>
    </location>
</feature>
<accession>A0A437M2V2</accession>
<feature type="signal peptide" evidence="2">
    <location>
        <begin position="1"/>
        <end position="25"/>
    </location>
</feature>
<gene>
    <name evidence="3" type="ORF">EOD42_20055</name>
</gene>
<organism evidence="3 4">
    <name type="scientific">Rhodovarius crocodyli</name>
    <dbReference type="NCBI Taxonomy" id="1979269"/>
    <lineage>
        <taxon>Bacteria</taxon>
        <taxon>Pseudomonadati</taxon>
        <taxon>Pseudomonadota</taxon>
        <taxon>Alphaproteobacteria</taxon>
        <taxon>Acetobacterales</taxon>
        <taxon>Roseomonadaceae</taxon>
        <taxon>Rhodovarius</taxon>
    </lineage>
</organism>
<reference evidence="3 4" key="1">
    <citation type="submission" date="2019-01" db="EMBL/GenBank/DDBJ databases">
        <authorList>
            <person name="Chen W.-M."/>
        </authorList>
    </citation>
    <scope>NUCLEOTIDE SEQUENCE [LARGE SCALE GENOMIC DNA]</scope>
    <source>
        <strain evidence="3 4">CCP-6</strain>
    </source>
</reference>
<keyword evidence="4" id="KW-1185">Reference proteome</keyword>
<sequence length="217" mass="23052">MRRRSLLLGGMMAAPALMLARPLHASDARRVWFDPAQLPSYSGRLERWLINPAGEIDRALLKEGTQIIFPATESNELVAAIRPGDNLITWGVRARNAPVVTMLAWGSSDSEPANFVRQPSWFAPTRRGGTPQTVTGRVAQPLLTPQGEAIGVILDNGAVVRLAADVHAALGDKLGNGAAVAASGPGSEAHGLKALDAERLGTAPDKLEALPQPERRP</sequence>
<feature type="compositionally biased region" description="Basic and acidic residues" evidence="1">
    <location>
        <begin position="190"/>
        <end position="217"/>
    </location>
</feature>
<name>A0A437M2V2_9PROT</name>
<dbReference type="Proteomes" id="UP000282957">
    <property type="component" value="Unassembled WGS sequence"/>
</dbReference>
<dbReference type="OrthoDB" id="481082at2"/>
<protein>
    <submittedName>
        <fullName evidence="3">Uncharacterized protein</fullName>
    </submittedName>
</protein>
<feature type="chain" id="PRO_5019269601" evidence="2">
    <location>
        <begin position="26"/>
        <end position="217"/>
    </location>
</feature>
<evidence type="ECO:0000256" key="1">
    <source>
        <dbReference type="SAM" id="MobiDB-lite"/>
    </source>
</evidence>
<proteinExistence type="predicted"/>
<keyword evidence="2" id="KW-0732">Signal</keyword>
<evidence type="ECO:0000256" key="2">
    <source>
        <dbReference type="SAM" id="SignalP"/>
    </source>
</evidence>
<dbReference type="RefSeq" id="WP_127789361.1">
    <property type="nucleotide sequence ID" value="NZ_SACL01000008.1"/>
</dbReference>
<evidence type="ECO:0000313" key="4">
    <source>
        <dbReference type="Proteomes" id="UP000282957"/>
    </source>
</evidence>
<dbReference type="AlphaFoldDB" id="A0A437M2V2"/>